<accession>A0A853G807</accession>
<evidence type="ECO:0000313" key="3">
    <source>
        <dbReference type="Proteomes" id="UP000559809"/>
    </source>
</evidence>
<organism evidence="2 3">
    <name type="scientific">Parapusillimonas granuli</name>
    <dbReference type="NCBI Taxonomy" id="380911"/>
    <lineage>
        <taxon>Bacteria</taxon>
        <taxon>Pseudomonadati</taxon>
        <taxon>Pseudomonadota</taxon>
        <taxon>Betaproteobacteria</taxon>
        <taxon>Burkholderiales</taxon>
        <taxon>Alcaligenaceae</taxon>
        <taxon>Parapusillimonas</taxon>
    </lineage>
</organism>
<dbReference type="AlphaFoldDB" id="A0A853G807"/>
<gene>
    <name evidence="2" type="ORF">H0A72_17290</name>
</gene>
<evidence type="ECO:0000313" key="2">
    <source>
        <dbReference type="EMBL" id="NYT51070.1"/>
    </source>
</evidence>
<protein>
    <submittedName>
        <fullName evidence="2">Alpha/beta fold hydrolase</fullName>
    </submittedName>
</protein>
<dbReference type="InterPro" id="IPR029058">
    <property type="entry name" value="AB_hydrolase_fold"/>
</dbReference>
<comment type="caution">
    <text evidence="2">The sequence shown here is derived from an EMBL/GenBank/DDBJ whole genome shotgun (WGS) entry which is preliminary data.</text>
</comment>
<dbReference type="Pfam" id="PF05057">
    <property type="entry name" value="DUF676"/>
    <property type="match status" value="1"/>
</dbReference>
<keyword evidence="3" id="KW-1185">Reference proteome</keyword>
<sequence length="635" mass="70964">MHRIPPDEAIMLRRGDMLSTNRLSEATLQTIRVAGLERQACTQAMAASCFAGLANATNIANEPKFSALAELWLQRAMLVPSVGVGAKEKQTITPWIEVVRYAWAYLFFTERSPGERAFEGRQTQVRDWYNYAAQQAVTTLFSTHDLNRQAGDRKPILHLNNWTIRVEIPPRLGVLNLPHELLPASSLVFHGLRSTNRRDGFGAELVAVMNEDRYRSSLRSGQEMAGQHLQPLPAWSSMSSPNVTVVFRFDVASLDELLNVRELIITVHDPLVEHDFIVHQQRVPLAGNFTAGYGFWLARSEFSRKSLRGLMGRDQGIQAPHLYLMQPFDPGRRIIVMLHGLASSPEAWVNVANELLADVELLREFQIWQVYYPTNMPIVANHATIRRLLTDALQHFDCREQSSPSHGLVLIGHSMGGIIARLMVSAADEELWPWAASDARIDLDRFGSDRSQFDPYLRFDPFPGVERVIFIATPHRGTAVAGRGFARWVSGLIRLPLTIFESLGDSFQAYAGTGINGLEGLLESIPNSIDQLDESDPFIKIAGELPISDNVSYHSIIAKRYGEGALADSDDGLVPYRSAHLSGAESEKIIISGHSVQETAEAIMEIRRILRDDITKYHEPIADKKGRSEDERSAC</sequence>
<feature type="domain" description="DUF676" evidence="1">
    <location>
        <begin position="333"/>
        <end position="483"/>
    </location>
</feature>
<reference evidence="2 3" key="1">
    <citation type="submission" date="2020-07" db="EMBL/GenBank/DDBJ databases">
        <title>Taxonomic revisions and descriptions of new bacterial species based on genomic comparisons in the high-G+C-content subgroup of the family Alcaligenaceae.</title>
        <authorList>
            <person name="Szabo A."/>
            <person name="Felfoldi T."/>
        </authorList>
    </citation>
    <scope>NUCLEOTIDE SEQUENCE [LARGE SCALE GENOMIC DNA]</scope>
    <source>
        <strain evidence="2 3">LMG 24012</strain>
    </source>
</reference>
<dbReference type="InterPro" id="IPR007751">
    <property type="entry name" value="DUF676_lipase-like"/>
</dbReference>
<name>A0A853G807_9BURK</name>
<keyword evidence="2" id="KW-0378">Hydrolase</keyword>
<dbReference type="SUPFAM" id="SSF53474">
    <property type="entry name" value="alpha/beta-Hydrolases"/>
    <property type="match status" value="1"/>
</dbReference>
<dbReference type="EMBL" id="JACCEM010000009">
    <property type="protein sequence ID" value="NYT51070.1"/>
    <property type="molecule type" value="Genomic_DNA"/>
</dbReference>
<dbReference type="Gene3D" id="3.40.50.1820">
    <property type="entry name" value="alpha/beta hydrolase"/>
    <property type="match status" value="1"/>
</dbReference>
<evidence type="ECO:0000259" key="1">
    <source>
        <dbReference type="Pfam" id="PF05057"/>
    </source>
</evidence>
<dbReference type="GO" id="GO:0016787">
    <property type="term" value="F:hydrolase activity"/>
    <property type="evidence" value="ECO:0007669"/>
    <property type="project" value="UniProtKB-KW"/>
</dbReference>
<dbReference type="Proteomes" id="UP000559809">
    <property type="component" value="Unassembled WGS sequence"/>
</dbReference>
<proteinExistence type="predicted"/>